<evidence type="ECO:0000313" key="4">
    <source>
        <dbReference type="EMBL" id="CCG07059.1"/>
    </source>
</evidence>
<feature type="domain" description="Glycosyltransferase 2-like" evidence="3">
    <location>
        <begin position="193"/>
        <end position="373"/>
    </location>
</feature>
<dbReference type="InterPro" id="IPR017828">
    <property type="entry name" value="SQ_synth_HpnD-like"/>
</dbReference>
<dbReference type="HOGENOM" id="CLU_400548_0_0_5"/>
<keyword evidence="2" id="KW-0812">Transmembrane</keyword>
<dbReference type="Pfam" id="PF00535">
    <property type="entry name" value="Glycos_transf_2"/>
    <property type="match status" value="1"/>
</dbReference>
<dbReference type="InterPro" id="IPR044843">
    <property type="entry name" value="Trans_IPPS_bact-type"/>
</dbReference>
<feature type="transmembrane region" description="Helical" evidence="2">
    <location>
        <begin position="436"/>
        <end position="459"/>
    </location>
</feature>
<keyword evidence="2" id="KW-1133">Transmembrane helix</keyword>
<dbReference type="Proteomes" id="UP000033220">
    <property type="component" value="Chromosome DSM 122"/>
</dbReference>
<dbReference type="GO" id="GO:0051996">
    <property type="term" value="F:squalene synthase [NAD(P)H] activity"/>
    <property type="evidence" value="ECO:0007669"/>
    <property type="project" value="InterPro"/>
</dbReference>
<feature type="compositionally biased region" description="Basic residues" evidence="1">
    <location>
        <begin position="83"/>
        <end position="94"/>
    </location>
</feature>
<organism evidence="4 5">
    <name type="scientific">Pararhodospirillum photometricum DSM 122</name>
    <dbReference type="NCBI Taxonomy" id="1150469"/>
    <lineage>
        <taxon>Bacteria</taxon>
        <taxon>Pseudomonadati</taxon>
        <taxon>Pseudomonadota</taxon>
        <taxon>Alphaproteobacteria</taxon>
        <taxon>Rhodospirillales</taxon>
        <taxon>Rhodospirillaceae</taxon>
        <taxon>Pararhodospirillum</taxon>
    </lineage>
</organism>
<evidence type="ECO:0000256" key="1">
    <source>
        <dbReference type="SAM" id="MobiDB-lite"/>
    </source>
</evidence>
<dbReference type="NCBIfam" id="TIGR03469">
    <property type="entry name" value="HpnB"/>
    <property type="match status" value="1"/>
</dbReference>
<proteinExistence type="predicted"/>
<dbReference type="GO" id="GO:0016117">
    <property type="term" value="P:carotenoid biosynthetic process"/>
    <property type="evidence" value="ECO:0007669"/>
    <property type="project" value="InterPro"/>
</dbReference>
<dbReference type="Pfam" id="PF00494">
    <property type="entry name" value="SQS_PSY"/>
    <property type="match status" value="1"/>
</dbReference>
<dbReference type="InterPro" id="IPR001173">
    <property type="entry name" value="Glyco_trans_2-like"/>
</dbReference>
<dbReference type="KEGG" id="rpm:RSPPHO_00433"/>
<dbReference type="CDD" id="cd00683">
    <property type="entry name" value="Trans_IPPS_HH"/>
    <property type="match status" value="1"/>
</dbReference>
<dbReference type="PANTHER" id="PTHR31480">
    <property type="entry name" value="BIFUNCTIONAL LYCOPENE CYCLASE/PHYTOENE SYNTHASE"/>
    <property type="match status" value="1"/>
</dbReference>
<dbReference type="AlphaFoldDB" id="H6SNY7"/>
<keyword evidence="5" id="KW-1185">Reference proteome</keyword>
<dbReference type="EMBL" id="HE663493">
    <property type="protein sequence ID" value="CCG07059.1"/>
    <property type="molecule type" value="Genomic_DNA"/>
</dbReference>
<feature type="transmembrane region" description="Helical" evidence="2">
    <location>
        <begin position="494"/>
        <end position="511"/>
    </location>
</feature>
<dbReference type="SUPFAM" id="SSF53448">
    <property type="entry name" value="Nucleotide-diphospho-sugar transferases"/>
    <property type="match status" value="1"/>
</dbReference>
<dbReference type="InterPro" id="IPR033904">
    <property type="entry name" value="Trans_IPPS_HH"/>
</dbReference>
<dbReference type="InterPro" id="IPR017832">
    <property type="entry name" value="Glyco_trans_2_hopen-assoc_HpnB"/>
</dbReference>
<dbReference type="Gene3D" id="1.10.600.10">
    <property type="entry name" value="Farnesyl Diphosphate Synthase"/>
    <property type="match status" value="1"/>
</dbReference>
<dbReference type="Gene3D" id="3.90.550.10">
    <property type="entry name" value="Spore Coat Polysaccharide Biosynthesis Protein SpsA, Chain A"/>
    <property type="match status" value="1"/>
</dbReference>
<evidence type="ECO:0000256" key="2">
    <source>
        <dbReference type="SAM" id="Phobius"/>
    </source>
</evidence>
<sequence length="832" mass="90568">MRRLAGDQPPARLRRRLSRSRPRLSAGRLDGRRGGSGRGSGGAGLLACSAPSDRPLPCRDAGADGHGPGPAGGHQGPPPRPGGRGHRRDRRRLARPPGAGGSPGPSGQTVQKRPGPGHAARARARGQSPAGRRARLLGACERNRSMSLPLLLAAVSLLAWAVVLVSRRGFWRADQRLDTLTTLPTPAPALVAVIPARDEAQTIAVTVRSLLNQSYLGTLKVVVVDDNSIDNTAQAALEGAVGISDGLKRLSVIKGRPLPPGWSGKLWALRQGLDEAKRLSPEARYVLLTDADIEHAPGNITRLISQAERQGLVLASMMVKLRCRSPWEHLLIPAFVFFFQKLYPFPQVNNPDRDIAAAAGGCMLVRREALDAIGGIESIRGALIDDCALAARLKEKGPIWLGLAGRTRSLRVYDSLGDIWGMVARTAYVQLRRSPWMLLATVLGMTILYLFPPVLTVLGLALGDWLAAGLGGLGWVGMAFLYRPTLRLYRRPPIAGLALPVAALLYTLMTLDSARRHYRGRGGEWKGRAYGGDGLEGASAAQAEGLREAAETRALVAHVEAITRTSGTSFYGAMRILPRERRESMYALYAFCRVVDDIADGTEPEGDKRAALARWRDEIAALYDPRREPTHPVARALEGPRWRHALRQEDFLAVIEGMEMDAGQRVRLEDVPALELYCDRVACAVGRLSNRIFGVEPALIDDIAHHTGLALQLINVLRDVAEDAERDRLYLPLNRLRAHGVTDTHDLKAVLAHPGTAQVCAELAGKAAAELAEADRLHAQCHRRTIRPAVIMKEVYRRYLIALNARGWEHLDQPVKVSAWVKMLIALRHGMG</sequence>
<dbReference type="PATRIC" id="fig|1150469.3.peg.508"/>
<dbReference type="InterPro" id="IPR029044">
    <property type="entry name" value="Nucleotide-diphossugar_trans"/>
</dbReference>
<keyword evidence="2" id="KW-0472">Membrane</keyword>
<feature type="region of interest" description="Disordered" evidence="1">
    <location>
        <begin position="1"/>
        <end position="132"/>
    </location>
</feature>
<protein>
    <submittedName>
        <fullName evidence="4">Squalene-phytoene synthase</fullName>
    </submittedName>
</protein>
<dbReference type="eggNOG" id="COG1562">
    <property type="taxonomic scope" value="Bacteria"/>
</dbReference>
<feature type="compositionally biased region" description="Gly residues" evidence="1">
    <location>
        <begin position="64"/>
        <end position="75"/>
    </location>
</feature>
<dbReference type="SFLD" id="SFLDG01018">
    <property type="entry name" value="Squalene/Phytoene_Synthase_Lik"/>
    <property type="match status" value="1"/>
</dbReference>
<dbReference type="CDD" id="cd00761">
    <property type="entry name" value="Glyco_tranf_GTA_type"/>
    <property type="match status" value="1"/>
</dbReference>
<evidence type="ECO:0000259" key="3">
    <source>
        <dbReference type="Pfam" id="PF00535"/>
    </source>
</evidence>
<reference evidence="4 5" key="1">
    <citation type="submission" date="2012-02" db="EMBL/GenBank/DDBJ databases">
        <title>Shotgun genome sequence of Phaeospirillum photometricum DSM 122.</title>
        <authorList>
            <person name="Duquesne K."/>
            <person name="Sturgis J."/>
        </authorList>
    </citation>
    <scope>NUCLEOTIDE SEQUENCE [LARGE SCALE GENOMIC DNA]</scope>
    <source>
        <strain evidence="5">DSM122</strain>
    </source>
</reference>
<dbReference type="eggNOG" id="COG1215">
    <property type="taxonomic scope" value="Bacteria"/>
</dbReference>
<dbReference type="SFLD" id="SFLDG01212">
    <property type="entry name" value="Phytoene_synthase_like"/>
    <property type="match status" value="1"/>
</dbReference>
<gene>
    <name evidence="4" type="ORF">RSPPHO_00433</name>
</gene>
<dbReference type="GO" id="GO:0004311">
    <property type="term" value="F:geranylgeranyl diphosphate synthase activity"/>
    <property type="evidence" value="ECO:0007669"/>
    <property type="project" value="InterPro"/>
</dbReference>
<feature type="compositionally biased region" description="Gly residues" evidence="1">
    <location>
        <begin position="34"/>
        <end position="44"/>
    </location>
</feature>
<feature type="compositionally biased region" description="Basic residues" evidence="1">
    <location>
        <begin position="12"/>
        <end position="22"/>
    </location>
</feature>
<dbReference type="InterPro" id="IPR008949">
    <property type="entry name" value="Isoprenoid_synthase_dom_sf"/>
</dbReference>
<dbReference type="InterPro" id="IPR002060">
    <property type="entry name" value="Squ/phyt_synthse"/>
</dbReference>
<dbReference type="NCBIfam" id="TIGR03465">
    <property type="entry name" value="HpnD"/>
    <property type="match status" value="1"/>
</dbReference>
<dbReference type="STRING" id="1150469.RSPPHO_00433"/>
<feature type="transmembrane region" description="Helical" evidence="2">
    <location>
        <begin position="465"/>
        <end position="482"/>
    </location>
</feature>
<name>H6SNY7_PARPM</name>
<feature type="transmembrane region" description="Helical" evidence="2">
    <location>
        <begin position="146"/>
        <end position="166"/>
    </location>
</feature>
<evidence type="ECO:0000313" key="5">
    <source>
        <dbReference type="Proteomes" id="UP000033220"/>
    </source>
</evidence>
<dbReference type="SFLD" id="SFLDS00005">
    <property type="entry name" value="Isoprenoid_Synthase_Type_I"/>
    <property type="match status" value="1"/>
</dbReference>
<dbReference type="SUPFAM" id="SSF48576">
    <property type="entry name" value="Terpenoid synthases"/>
    <property type="match status" value="1"/>
</dbReference>
<accession>H6SNY7</accession>